<dbReference type="SUPFAM" id="SSF46565">
    <property type="entry name" value="Chaperone J-domain"/>
    <property type="match status" value="1"/>
</dbReference>
<name>A0AA36BZY7_OCTVU</name>
<dbReference type="Gene3D" id="1.10.287.110">
    <property type="entry name" value="DnaJ domain"/>
    <property type="match status" value="1"/>
</dbReference>
<sequence>MFSANPVDSRAHGSIDSGRKSASFANVPAYENAMGLTTTTTAASTTRKDRTTVCGDSYDTSVGGGGDVERENRASPLYERSSQSTSGGRSRNKGTYRHHHHHHHLHHHHHQHSRLLFGIDYPSFAKMSKLFNEKLYWLGQQLWTLSVTTMVLLLAIVTTVLHVLILVVSHLWTLVLMHVWKRHLSQGGSKRKQTDEKFAYKIGLDENIKLPATGEEAMQRLLNCRGKDPYSILGLKCQSTDEDIKKYYKKQVILVHPDKNSQTGAEEAFKILHHAFDMIGEPAKRQLYDSQVQQSHQAVKDFADLLEKLNEKFKKEANMMNCDKCGGKHQRIPLSRAWYSARYCQSCKTNHAANEGDVWAESTVLGFLWHYYTCIDGVIYDITEWVSCQKKLFKHMKSNAHRVSYRIEPTTNKTKSFWTGESEVDDFIHDLLNMSRQSNGSGPPHFNNNNNRYNTSSGGGGDGGSSGAGSFFTPPSSASYNAIPIVMGAHPDDFRKVAPENSYIHYEDFKSPKELADYLHKLDKNDTLYNEYFKWKGTGYFFDTKLWCRVCAMLHAVDYYKPTWYENIWEWWAGKGQCIGKDRWT</sequence>
<dbReference type="GO" id="GO:0016757">
    <property type="term" value="F:glycosyltransferase activity"/>
    <property type="evidence" value="ECO:0007669"/>
    <property type="project" value="UniProtKB-UniRule"/>
</dbReference>
<dbReference type="GO" id="GO:0032580">
    <property type="term" value="C:Golgi cisterna membrane"/>
    <property type="evidence" value="ECO:0007669"/>
    <property type="project" value="UniProtKB-SubCell"/>
</dbReference>
<keyword evidence="1" id="KW-0812">Transmembrane</keyword>
<feature type="region of interest" description="Disordered" evidence="2">
    <location>
        <begin position="438"/>
        <end position="468"/>
    </location>
</feature>
<dbReference type="InterPro" id="IPR055270">
    <property type="entry name" value="Glyco_tran_10_C"/>
</dbReference>
<dbReference type="Pfam" id="PF00852">
    <property type="entry name" value="Glyco_transf_10"/>
    <property type="match status" value="1"/>
</dbReference>
<dbReference type="PROSITE" id="PS50076">
    <property type="entry name" value="DNAJ_2"/>
    <property type="match status" value="1"/>
</dbReference>
<dbReference type="Pfam" id="PF14901">
    <property type="entry name" value="Jiv90"/>
    <property type="match status" value="1"/>
</dbReference>
<dbReference type="PANTHER" id="PTHR44665:SF1">
    <property type="entry name" value="DNAJ HOMOLOG SUBFAMILY C MEMBER 14"/>
    <property type="match status" value="1"/>
</dbReference>
<feature type="region of interest" description="Disordered" evidence="2">
    <location>
        <begin position="1"/>
        <end position="20"/>
    </location>
</feature>
<evidence type="ECO:0000259" key="3">
    <source>
        <dbReference type="PROSITE" id="PS50076"/>
    </source>
</evidence>
<evidence type="ECO:0000256" key="1">
    <source>
        <dbReference type="RuleBase" id="RU003832"/>
    </source>
</evidence>
<dbReference type="SMART" id="SM00271">
    <property type="entry name" value="DnaJ"/>
    <property type="match status" value="1"/>
</dbReference>
<comment type="subcellular location">
    <subcellularLocation>
        <location evidence="1">Golgi apparatus</location>
        <location evidence="1">Golgi stack membrane</location>
        <topology evidence="1">Single-pass type II membrane protein</topology>
    </subcellularLocation>
</comment>
<dbReference type="Proteomes" id="UP001162480">
    <property type="component" value="Chromosome 28"/>
</dbReference>
<dbReference type="EMBL" id="OX597841">
    <property type="protein sequence ID" value="CAI9742917.1"/>
    <property type="molecule type" value="Genomic_DNA"/>
</dbReference>
<keyword evidence="5" id="KW-1185">Reference proteome</keyword>
<dbReference type="EC" id="2.4.1.-" evidence="1"/>
<evidence type="ECO:0000313" key="4">
    <source>
        <dbReference type="EMBL" id="CAI9742917.1"/>
    </source>
</evidence>
<keyword evidence="1" id="KW-0472">Membrane</keyword>
<proteinExistence type="inferred from homology"/>
<protein>
    <recommendedName>
        <fullName evidence="1">Fucosyltransferase</fullName>
        <ecNumber evidence="1">2.4.1.-</ecNumber>
    </recommendedName>
</protein>
<dbReference type="InterPro" id="IPR052317">
    <property type="entry name" value="Viral_replicn-host_int_reg"/>
</dbReference>
<dbReference type="InterPro" id="IPR032843">
    <property type="entry name" value="Jiv"/>
</dbReference>
<reference evidence="4" key="1">
    <citation type="submission" date="2023-08" db="EMBL/GenBank/DDBJ databases">
        <authorList>
            <person name="Alioto T."/>
            <person name="Alioto T."/>
            <person name="Gomez Garrido J."/>
        </authorList>
    </citation>
    <scope>NUCLEOTIDE SEQUENCE</scope>
</reference>
<dbReference type="CDD" id="cd06257">
    <property type="entry name" value="DnaJ"/>
    <property type="match status" value="1"/>
</dbReference>
<keyword evidence="1" id="KW-0328">Glycosyltransferase</keyword>
<feature type="domain" description="J" evidence="3">
    <location>
        <begin position="228"/>
        <end position="292"/>
    </location>
</feature>
<comment type="similarity">
    <text evidence="1">Belongs to the glycosyltransferase 10 family.</text>
</comment>
<feature type="compositionally biased region" description="Low complexity" evidence="2">
    <location>
        <begin position="438"/>
        <end position="456"/>
    </location>
</feature>
<keyword evidence="1" id="KW-0333">Golgi apparatus</keyword>
<dbReference type="InterPro" id="IPR038577">
    <property type="entry name" value="GT10-like_C_sf"/>
</dbReference>
<organism evidence="4 5">
    <name type="scientific">Octopus vulgaris</name>
    <name type="common">Common octopus</name>
    <dbReference type="NCBI Taxonomy" id="6645"/>
    <lineage>
        <taxon>Eukaryota</taxon>
        <taxon>Metazoa</taxon>
        <taxon>Spiralia</taxon>
        <taxon>Lophotrochozoa</taxon>
        <taxon>Mollusca</taxon>
        <taxon>Cephalopoda</taxon>
        <taxon>Coleoidea</taxon>
        <taxon>Octopodiformes</taxon>
        <taxon>Octopoda</taxon>
        <taxon>Incirrata</taxon>
        <taxon>Octopodidae</taxon>
        <taxon>Octopus</taxon>
    </lineage>
</organism>
<feature type="region of interest" description="Disordered" evidence="2">
    <location>
        <begin position="40"/>
        <end position="107"/>
    </location>
</feature>
<dbReference type="AlphaFoldDB" id="A0AA36BZY7"/>
<evidence type="ECO:0000256" key="2">
    <source>
        <dbReference type="SAM" id="MobiDB-lite"/>
    </source>
</evidence>
<dbReference type="Pfam" id="PF00226">
    <property type="entry name" value="DnaJ"/>
    <property type="match status" value="1"/>
</dbReference>
<dbReference type="PANTHER" id="PTHR44665">
    <property type="entry name" value="DNAJ HOMOLOG SUBFAMILY C MEMBER 14"/>
    <property type="match status" value="1"/>
</dbReference>
<evidence type="ECO:0000313" key="5">
    <source>
        <dbReference type="Proteomes" id="UP001162480"/>
    </source>
</evidence>
<keyword evidence="1" id="KW-0808">Transferase</keyword>
<dbReference type="Gene3D" id="3.40.50.11660">
    <property type="entry name" value="Glycosyl transferase family 10, C-terminal domain"/>
    <property type="match status" value="1"/>
</dbReference>
<gene>
    <name evidence="4" type="ORF">OCTVUL_1B023607</name>
</gene>
<dbReference type="InterPro" id="IPR001623">
    <property type="entry name" value="DnaJ_domain"/>
</dbReference>
<dbReference type="PRINTS" id="PR00625">
    <property type="entry name" value="JDOMAIN"/>
</dbReference>
<feature type="compositionally biased region" description="Gly residues" evidence="2">
    <location>
        <begin position="457"/>
        <end position="467"/>
    </location>
</feature>
<dbReference type="InterPro" id="IPR036869">
    <property type="entry name" value="J_dom_sf"/>
</dbReference>
<feature type="compositionally biased region" description="Basic and acidic residues" evidence="2">
    <location>
        <begin position="9"/>
        <end position="19"/>
    </location>
</feature>
<feature type="compositionally biased region" description="Low complexity" evidence="2">
    <location>
        <begin position="80"/>
        <end position="89"/>
    </location>
</feature>
<feature type="compositionally biased region" description="Basic residues" evidence="2">
    <location>
        <begin position="90"/>
        <end position="107"/>
    </location>
</feature>
<dbReference type="SUPFAM" id="SSF53756">
    <property type="entry name" value="UDP-Glycosyltransferase/glycogen phosphorylase"/>
    <property type="match status" value="1"/>
</dbReference>
<accession>A0AA36BZY7</accession>